<dbReference type="Proteomes" id="UP001139263">
    <property type="component" value="Unassembled WGS sequence"/>
</dbReference>
<evidence type="ECO:0000313" key="2">
    <source>
        <dbReference type="Proteomes" id="UP001139263"/>
    </source>
</evidence>
<proteinExistence type="predicted"/>
<protein>
    <submittedName>
        <fullName evidence="1">Uncharacterized protein</fullName>
    </submittedName>
</protein>
<reference evidence="1" key="1">
    <citation type="submission" date="2022-03" db="EMBL/GenBank/DDBJ databases">
        <title>Draft Genome Sequence of Firmicute Strain S0AB, a Heterotrophic Iron/Sulfur-Oxidizing Extreme Acidophile.</title>
        <authorList>
            <person name="Vergara E."/>
            <person name="Pakostova E."/>
            <person name="Johnson D.B."/>
            <person name="Holmes D.S."/>
        </authorList>
    </citation>
    <scope>NUCLEOTIDE SEQUENCE</scope>
    <source>
        <strain evidence="1">S0AB</strain>
    </source>
</reference>
<organism evidence="1 2">
    <name type="scientific">Sulfoacidibacillus ferrooxidans</name>
    <dbReference type="NCBI Taxonomy" id="2005001"/>
    <lineage>
        <taxon>Bacteria</taxon>
        <taxon>Bacillati</taxon>
        <taxon>Bacillota</taxon>
        <taxon>Bacilli</taxon>
        <taxon>Bacillales</taxon>
        <taxon>Alicyclobacillaceae</taxon>
        <taxon>Sulfoacidibacillus</taxon>
    </lineage>
</organism>
<dbReference type="RefSeq" id="WP_241716438.1">
    <property type="nucleotide sequence ID" value="NZ_JALBUF010000018.1"/>
</dbReference>
<comment type="caution">
    <text evidence="1">The sequence shown here is derived from an EMBL/GenBank/DDBJ whole genome shotgun (WGS) entry which is preliminary data.</text>
</comment>
<sequence length="149" mass="17134">MSTIDKRKRFDSLMPIRTEVPPHKSEVIEGLMGGSIAPSNEVINKADKKPMIEIEDSNIETSLNKSVSIEVIPNVEKPGIEILEAIEEFERTRLEKVKYDELYSKHTFVIKRELLKRLELVAEKHSRGFKTKFINDLLEVGLSQLEKKD</sequence>
<evidence type="ECO:0000313" key="1">
    <source>
        <dbReference type="EMBL" id="MCI0184616.1"/>
    </source>
</evidence>
<keyword evidence="2" id="KW-1185">Reference proteome</keyword>
<dbReference type="AlphaFoldDB" id="A0A9X2AFZ8"/>
<dbReference type="EMBL" id="JALBUF010000018">
    <property type="protein sequence ID" value="MCI0184616.1"/>
    <property type="molecule type" value="Genomic_DNA"/>
</dbReference>
<name>A0A9X2AFZ8_9BACL</name>
<accession>A0A9X2AFZ8</accession>
<gene>
    <name evidence="1" type="ORF">MM817_02913</name>
</gene>